<feature type="domain" description="Lytic transglycosylase MltA" evidence="6">
    <location>
        <begin position="81"/>
        <end position="240"/>
    </location>
</feature>
<organism evidence="7 8">
    <name type="scientific">Aureimonas ureilytica</name>
    <dbReference type="NCBI Taxonomy" id="401562"/>
    <lineage>
        <taxon>Bacteria</taxon>
        <taxon>Pseudomonadati</taxon>
        <taxon>Pseudomonadota</taxon>
        <taxon>Alphaproteobacteria</taxon>
        <taxon>Hyphomicrobiales</taxon>
        <taxon>Aurantimonadaceae</taxon>
        <taxon>Aureimonas</taxon>
    </lineage>
</organism>
<dbReference type="InterPro" id="IPR026044">
    <property type="entry name" value="MltA"/>
</dbReference>
<dbReference type="GO" id="GO:0009254">
    <property type="term" value="P:peptidoglycan turnover"/>
    <property type="evidence" value="ECO:0007669"/>
    <property type="project" value="InterPro"/>
</dbReference>
<comment type="catalytic activity">
    <reaction evidence="1">
        <text>Exolytic cleavage of the (1-&gt;4)-beta-glycosidic linkage between N-acetylmuramic acid (MurNAc) and N-acetylglucosamine (GlcNAc) residues in peptidoglycan, from either the reducing or the non-reducing ends of the peptidoglycan chains, with concomitant formation of a 1,6-anhydrobond in the MurNAc residue.</text>
        <dbReference type="EC" id="4.2.2.n1"/>
    </reaction>
</comment>
<dbReference type="SMART" id="SM00925">
    <property type="entry name" value="MltA"/>
    <property type="match status" value="1"/>
</dbReference>
<dbReference type="Pfam" id="PF06725">
    <property type="entry name" value="3D"/>
    <property type="match status" value="1"/>
</dbReference>
<evidence type="ECO:0000313" key="7">
    <source>
        <dbReference type="EMBL" id="KTQ89650.1"/>
    </source>
</evidence>
<accession>A0A175R7M0</accession>
<evidence type="ECO:0000256" key="3">
    <source>
        <dbReference type="ARBA" id="ARBA00023239"/>
    </source>
</evidence>
<gene>
    <name evidence="7" type="ORF">NS226_16670</name>
</gene>
<dbReference type="EC" id="4.2.2.n1" evidence="2"/>
<evidence type="ECO:0000256" key="1">
    <source>
        <dbReference type="ARBA" id="ARBA00001420"/>
    </source>
</evidence>
<keyword evidence="3" id="KW-0456">Lyase</keyword>
<evidence type="ECO:0000256" key="4">
    <source>
        <dbReference type="ARBA" id="ARBA00023316"/>
    </source>
</evidence>
<proteinExistence type="predicted"/>
<dbReference type="STRING" id="401562.NS365_20910"/>
<keyword evidence="4" id="KW-0961">Cell wall biogenesis/degradation</keyword>
<dbReference type="GO" id="GO:0009253">
    <property type="term" value="P:peptidoglycan catabolic process"/>
    <property type="evidence" value="ECO:0007669"/>
    <property type="project" value="TreeGrafter"/>
</dbReference>
<evidence type="ECO:0000313" key="8">
    <source>
        <dbReference type="Proteomes" id="UP000078272"/>
    </source>
</evidence>
<dbReference type="CDD" id="cd14668">
    <property type="entry name" value="mlta_B"/>
    <property type="match status" value="1"/>
</dbReference>
<dbReference type="GO" id="GO:0004553">
    <property type="term" value="F:hydrolase activity, hydrolyzing O-glycosyl compounds"/>
    <property type="evidence" value="ECO:0007669"/>
    <property type="project" value="InterPro"/>
</dbReference>
<comment type="caution">
    <text evidence="7">The sequence shown here is derived from an EMBL/GenBank/DDBJ whole genome shotgun (WGS) entry which is preliminary data.</text>
</comment>
<dbReference type="Gene3D" id="2.40.240.50">
    <property type="entry name" value="Barwin-like endoglucanases"/>
    <property type="match status" value="1"/>
</dbReference>
<evidence type="ECO:0000256" key="2">
    <source>
        <dbReference type="ARBA" id="ARBA00012587"/>
    </source>
</evidence>
<dbReference type="GO" id="GO:0071555">
    <property type="term" value="P:cell wall organization"/>
    <property type="evidence" value="ECO:0007669"/>
    <property type="project" value="UniProtKB-KW"/>
</dbReference>
<dbReference type="InterPro" id="IPR010611">
    <property type="entry name" value="3D_dom"/>
</dbReference>
<dbReference type="SUPFAM" id="SSF50685">
    <property type="entry name" value="Barwin-like endoglucanases"/>
    <property type="match status" value="1"/>
</dbReference>
<dbReference type="PIRSF" id="PIRSF019422">
    <property type="entry name" value="MltA"/>
    <property type="match status" value="1"/>
</dbReference>
<dbReference type="Proteomes" id="UP000078272">
    <property type="component" value="Unassembled WGS sequence"/>
</dbReference>
<evidence type="ECO:0000256" key="5">
    <source>
        <dbReference type="ARBA" id="ARBA00030918"/>
    </source>
</evidence>
<dbReference type="Pfam" id="PF03562">
    <property type="entry name" value="MltA"/>
    <property type="match status" value="1"/>
</dbReference>
<dbReference type="CDD" id="cd14485">
    <property type="entry name" value="mltA_like_LT_A"/>
    <property type="match status" value="1"/>
</dbReference>
<name>A0A175R7M0_9HYPH</name>
<evidence type="ECO:0000259" key="6">
    <source>
        <dbReference type="SMART" id="SM00925"/>
    </source>
</evidence>
<reference evidence="7 8" key="1">
    <citation type="journal article" date="2016" name="Front. Microbiol.">
        <title>Genomic Resource of Rice Seed Associated Bacteria.</title>
        <authorList>
            <person name="Midha S."/>
            <person name="Bansal K."/>
            <person name="Sharma S."/>
            <person name="Kumar N."/>
            <person name="Patil P.P."/>
            <person name="Chaudhry V."/>
            <person name="Patil P.B."/>
        </authorList>
    </citation>
    <scope>NUCLEOTIDE SEQUENCE [LARGE SCALE GENOMIC DNA]</scope>
    <source>
        <strain evidence="7 8">NS226</strain>
    </source>
</reference>
<dbReference type="EMBL" id="LDPZ01000038">
    <property type="protein sequence ID" value="KTQ89650.1"/>
    <property type="molecule type" value="Genomic_DNA"/>
</dbReference>
<dbReference type="GO" id="GO:0019867">
    <property type="term" value="C:outer membrane"/>
    <property type="evidence" value="ECO:0007669"/>
    <property type="project" value="InterPro"/>
</dbReference>
<sequence>MPDWPAVDPTPAFLAFSRSAPALLSAEAGAWGEPFRAAAEAALRDRARTPDEARRFFEHFFRPARFADDAPGFLTGYYEPELPASRMRSPAFPVPLYRAPPDLVRLPPSEPLPEGLDDAQGFARLDASGRLVPYPDRAAIEDGWLSAQGLELVWLADPVDAFFVHVQGSARLRLEDGSTLRVGYAAKNGHRFTAIGRVLVAEGELPLEEADMAGIRRWLAAHPERAPALMRRNRSFIFFREIEGADPNAGPIGGQGVSLTPMASLAVDAGFTAYGTPILVDAPELIVESTPFRRLVIAQDTGSAIIGAERGDLFTGSGETAGTLAGMIRHSARWTVLLPLSPGEAP</sequence>
<dbReference type="InterPro" id="IPR036908">
    <property type="entry name" value="RlpA-like_sf"/>
</dbReference>
<dbReference type="GO" id="GO:0008933">
    <property type="term" value="F:peptidoglycan lytic transglycosylase activity"/>
    <property type="evidence" value="ECO:0007669"/>
    <property type="project" value="TreeGrafter"/>
</dbReference>
<dbReference type="PANTHER" id="PTHR30124:SF0">
    <property type="entry name" value="MEMBRANE-BOUND LYTIC MUREIN TRANSGLYCOSYLASE A"/>
    <property type="match status" value="1"/>
</dbReference>
<dbReference type="InterPro" id="IPR005300">
    <property type="entry name" value="MltA_B"/>
</dbReference>
<dbReference type="PATRIC" id="fig|401562.3.peg.3062"/>
<dbReference type="PANTHER" id="PTHR30124">
    <property type="entry name" value="MEMBRANE-BOUND LYTIC MUREIN TRANSGLYCOSYLASE A"/>
    <property type="match status" value="1"/>
</dbReference>
<protein>
    <recommendedName>
        <fullName evidence="2">peptidoglycan lytic exotransglycosylase</fullName>
        <ecNumber evidence="2">4.2.2.n1</ecNumber>
    </recommendedName>
    <alternativeName>
        <fullName evidence="5">Murein hydrolase A</fullName>
    </alternativeName>
</protein>
<dbReference type="AlphaFoldDB" id="A0A175R7M0"/>
<dbReference type="Gene3D" id="2.40.40.10">
    <property type="entry name" value="RlpA-like domain"/>
    <property type="match status" value="1"/>
</dbReference>